<accession>A0A369ZE63</accession>
<sequence>MSKTTMKLRYYLTALLGLMIALPNVASEPEKKTTSETSQKTEEKQPLFKDGKDFFSYIKPIKINVPKGKILIQYFYQYGCKNCLIGLDSLNLYVKNHADKLVLQTSPSFAKEDNFTSAMNATFKEYGKADLSPLYLFDSLDRKEEKSLLKSNDEIRAWLKRNGIDDKRFHQLFHSELVKKQIEADVNLFKQYGSPKYVPMAVLNGKYILLQNTLYNDDYTFGVLDFLVEKLQQEQGDNDGK</sequence>
<dbReference type="PANTHER" id="PTHR35891:SF2">
    <property type="entry name" value="THIOL:DISULFIDE INTERCHANGE PROTEIN DSBA"/>
    <property type="match status" value="1"/>
</dbReference>
<comment type="caution">
    <text evidence="2">The sequence shown here is derived from an EMBL/GenBank/DDBJ whole genome shotgun (WGS) entry which is preliminary data.</text>
</comment>
<dbReference type="InterPro" id="IPR036249">
    <property type="entry name" value="Thioredoxin-like_sf"/>
</dbReference>
<evidence type="ECO:0000313" key="3">
    <source>
        <dbReference type="Proteomes" id="UP000253999"/>
    </source>
</evidence>
<gene>
    <name evidence="2" type="ORF">DPV98_09025</name>
</gene>
<organism evidence="2 3">
    <name type="scientific">Haemophilus parahaemolyticus</name>
    <dbReference type="NCBI Taxonomy" id="735"/>
    <lineage>
        <taxon>Bacteria</taxon>
        <taxon>Pseudomonadati</taxon>
        <taxon>Pseudomonadota</taxon>
        <taxon>Gammaproteobacteria</taxon>
        <taxon>Pasteurellales</taxon>
        <taxon>Pasteurellaceae</taxon>
        <taxon>Haemophilus</taxon>
    </lineage>
</organism>
<reference evidence="2 3" key="1">
    <citation type="submission" date="2018-05" db="EMBL/GenBank/DDBJ databases">
        <title>Draft Genome Sequences for a Diverse set of 7 Haemophilus Species.</title>
        <authorList>
            <person name="Nichols M."/>
            <person name="Topaz N."/>
            <person name="Wang X."/>
            <person name="Wang X."/>
            <person name="Boxrud D."/>
        </authorList>
    </citation>
    <scope>NUCLEOTIDE SEQUENCE [LARGE SCALE GENOMIC DNA]</scope>
    <source>
        <strain evidence="2 3">C2010039593</strain>
    </source>
</reference>
<dbReference type="EMBL" id="QEQD01000009">
    <property type="protein sequence ID" value="RDF01269.1"/>
    <property type="molecule type" value="Genomic_DNA"/>
</dbReference>
<feature type="signal peptide" evidence="1">
    <location>
        <begin position="1"/>
        <end position="26"/>
    </location>
</feature>
<keyword evidence="1" id="KW-0732">Signal</keyword>
<dbReference type="InterPro" id="IPR050824">
    <property type="entry name" value="Thiol_disulfide_DsbA"/>
</dbReference>
<feature type="chain" id="PRO_5016835007" evidence="1">
    <location>
        <begin position="27"/>
        <end position="241"/>
    </location>
</feature>
<dbReference type="RefSeq" id="WP_111313458.1">
    <property type="nucleotide sequence ID" value="NZ_QEQD01000009.1"/>
</dbReference>
<protein>
    <submittedName>
        <fullName evidence="2">Thiol:disulfide interchange protein DsbA/DsbL</fullName>
    </submittedName>
</protein>
<evidence type="ECO:0000313" key="2">
    <source>
        <dbReference type="EMBL" id="RDF01269.1"/>
    </source>
</evidence>
<dbReference type="PANTHER" id="PTHR35891">
    <property type="entry name" value="THIOL:DISULFIDE INTERCHANGE PROTEIN DSBA"/>
    <property type="match status" value="1"/>
</dbReference>
<dbReference type="STRING" id="735.B0185_06025"/>
<dbReference type="Proteomes" id="UP000253999">
    <property type="component" value="Unassembled WGS sequence"/>
</dbReference>
<proteinExistence type="predicted"/>
<dbReference type="AlphaFoldDB" id="A0A369ZE63"/>
<name>A0A369ZE63_HAEPH</name>
<dbReference type="Gene3D" id="3.40.30.10">
    <property type="entry name" value="Glutaredoxin"/>
    <property type="match status" value="1"/>
</dbReference>
<dbReference type="SUPFAM" id="SSF52833">
    <property type="entry name" value="Thioredoxin-like"/>
    <property type="match status" value="1"/>
</dbReference>
<evidence type="ECO:0000256" key="1">
    <source>
        <dbReference type="SAM" id="SignalP"/>
    </source>
</evidence>